<dbReference type="AlphaFoldDB" id="A0A149VBP0"/>
<name>A0A149VBP0_9PROT</name>
<evidence type="ECO:0000313" key="2">
    <source>
        <dbReference type="EMBL" id="KXU91801.1"/>
    </source>
</evidence>
<reference evidence="6 7" key="1">
    <citation type="submission" date="2015-06" db="EMBL/GenBank/DDBJ databases">
        <title>Improved classification and identification of acetic acid bacteria using matrix-assisted laser desorption/ionization time-of-flight mass spectrometry; Gluconobacter nephelii and Gluconobacter uchimurae are later heterotypic synonyms of Gluconobacter japonicus and Gluconobacter oxydans, respectively.</title>
        <authorList>
            <person name="Li L."/>
            <person name="Cleenwerck I."/>
            <person name="De Vuyst L."/>
            <person name="Vandamme P."/>
        </authorList>
    </citation>
    <scope>NUCLEOTIDE SEQUENCE [LARGE SCALE GENOMIC DNA]</scope>
    <source>
        <strain evidence="4 7">LMG 1545</strain>
        <strain evidence="3 6">LMG 1608</strain>
        <strain evidence="2 8">LMG 1625</strain>
    </source>
</reference>
<dbReference type="PATRIC" id="fig|178900.5.peg.533"/>
<comment type="caution">
    <text evidence="4">The sequence shown here is derived from an EMBL/GenBank/DDBJ whole genome shotgun (WGS) entry which is preliminary data.</text>
</comment>
<dbReference type="Pfam" id="PF03891">
    <property type="entry name" value="DUF333"/>
    <property type="match status" value="1"/>
</dbReference>
<evidence type="ECO:0000313" key="4">
    <source>
        <dbReference type="EMBL" id="KXV77564.1"/>
    </source>
</evidence>
<dbReference type="PANTHER" id="PTHR38008">
    <property type="entry name" value="HEMOLYSIN-RELATED"/>
    <property type="match status" value="1"/>
</dbReference>
<dbReference type="Proteomes" id="UP000075473">
    <property type="component" value="Unassembled WGS sequence"/>
</dbReference>
<dbReference type="OrthoDB" id="148878at2"/>
<evidence type="ECO:0000313" key="8">
    <source>
        <dbReference type="Proteomes" id="UP000075473"/>
    </source>
</evidence>
<dbReference type="Proteomes" id="UP001523543">
    <property type="component" value="Unassembled WGS sequence"/>
</dbReference>
<dbReference type="EMBL" id="LHZA01000157">
    <property type="protein sequence ID" value="KXU91801.1"/>
    <property type="molecule type" value="Genomic_DNA"/>
</dbReference>
<dbReference type="EMBL" id="JAMYZR010000001">
    <property type="protein sequence ID" value="MCP1244594.1"/>
    <property type="molecule type" value="Genomic_DNA"/>
</dbReference>
<keyword evidence="9" id="KW-1185">Reference proteome</keyword>
<evidence type="ECO:0000313" key="9">
    <source>
        <dbReference type="Proteomes" id="UP001523543"/>
    </source>
</evidence>
<proteinExistence type="predicted"/>
<dbReference type="EMBL" id="LIAA01000032">
    <property type="protein sequence ID" value="KXV77564.1"/>
    <property type="molecule type" value="Genomic_DNA"/>
</dbReference>
<feature type="chain" id="PRO_5014247908" evidence="1">
    <location>
        <begin position="23"/>
        <end position="93"/>
    </location>
</feature>
<organism evidence="4 7">
    <name type="scientific">Acetobacter cerevisiae</name>
    <dbReference type="NCBI Taxonomy" id="178900"/>
    <lineage>
        <taxon>Bacteria</taxon>
        <taxon>Pseudomonadati</taxon>
        <taxon>Pseudomonadota</taxon>
        <taxon>Alphaproteobacteria</taxon>
        <taxon>Acetobacterales</taxon>
        <taxon>Acetobacteraceae</taxon>
        <taxon>Acetobacter</taxon>
    </lineage>
</organism>
<reference evidence="5 9" key="2">
    <citation type="submission" date="2022-06" db="EMBL/GenBank/DDBJ databases">
        <title>Acetobacer genomes from food samples.</title>
        <authorList>
            <person name="Sombolestani A."/>
        </authorList>
    </citation>
    <scope>NUCLEOTIDE SEQUENCE [LARGE SCALE GENOMIC DNA]</scope>
    <source>
        <strain evidence="5 9">R-83281</strain>
    </source>
</reference>
<evidence type="ECO:0000256" key="1">
    <source>
        <dbReference type="SAM" id="SignalP"/>
    </source>
</evidence>
<sequence length="93" mass="10239">MTLTFSRLTRAALAVCAAGMLAGCEHNTQDQSRNSVRPLRIPNPAALYCTKKGGTLSMQQDATKGQVGYCHLPDGTVMDEWELFRRDNPKPTK</sequence>
<protein>
    <submittedName>
        <fullName evidence="5">DUF333 domain-containing protein</fullName>
    </submittedName>
</protein>
<keyword evidence="1" id="KW-0732">Signal</keyword>
<accession>A0A149VBP0</accession>
<dbReference type="PROSITE" id="PS51257">
    <property type="entry name" value="PROKAR_LIPOPROTEIN"/>
    <property type="match status" value="1"/>
</dbReference>
<evidence type="ECO:0000313" key="5">
    <source>
        <dbReference type="EMBL" id="MCP1244594.1"/>
    </source>
</evidence>
<dbReference type="Proteomes" id="UP000075312">
    <property type="component" value="Unassembled WGS sequence"/>
</dbReference>
<dbReference type="PANTHER" id="PTHR38008:SF2">
    <property type="entry name" value="HEMOLYSIN"/>
    <property type="match status" value="1"/>
</dbReference>
<dbReference type="RefSeq" id="WP_062140208.1">
    <property type="nucleotide sequence ID" value="NZ_JAMYZR010000001.1"/>
</dbReference>
<evidence type="ECO:0000313" key="7">
    <source>
        <dbReference type="Proteomes" id="UP000075462"/>
    </source>
</evidence>
<dbReference type="EMBL" id="LHZY01000001">
    <property type="protein sequence ID" value="KXV73150.1"/>
    <property type="molecule type" value="Genomic_DNA"/>
</dbReference>
<gene>
    <name evidence="2" type="ORF">AD928_13905</name>
    <name evidence="3" type="ORF">AD952_00675</name>
    <name evidence="4" type="ORF">AD954_07835</name>
    <name evidence="5" type="ORF">NKW54_01375</name>
</gene>
<evidence type="ECO:0000313" key="3">
    <source>
        <dbReference type="EMBL" id="KXV73150.1"/>
    </source>
</evidence>
<dbReference type="InterPro" id="IPR005590">
    <property type="entry name" value="DUF333"/>
</dbReference>
<dbReference type="Proteomes" id="UP000075462">
    <property type="component" value="Unassembled WGS sequence"/>
</dbReference>
<feature type="signal peptide" evidence="1">
    <location>
        <begin position="1"/>
        <end position="22"/>
    </location>
</feature>
<evidence type="ECO:0000313" key="6">
    <source>
        <dbReference type="Proteomes" id="UP000075312"/>
    </source>
</evidence>